<gene>
    <name evidence="10" type="primary">mcl1</name>
    <name evidence="10" type="ORF">H4219_004490</name>
</gene>
<evidence type="ECO:0000259" key="9">
    <source>
        <dbReference type="Pfam" id="PF24817"/>
    </source>
</evidence>
<dbReference type="InterPro" id="IPR036322">
    <property type="entry name" value="WD40_repeat_dom_sf"/>
</dbReference>
<evidence type="ECO:0000256" key="6">
    <source>
        <dbReference type="SAM" id="MobiDB-lite"/>
    </source>
</evidence>
<comment type="caution">
    <text evidence="10">The sequence shown here is derived from an EMBL/GenBank/DDBJ whole genome shotgun (WGS) entry which is preliminary data.</text>
</comment>
<keyword evidence="3" id="KW-0677">Repeat</keyword>
<dbReference type="InterPro" id="IPR015943">
    <property type="entry name" value="WD40/YVTN_repeat-like_dom_sf"/>
</dbReference>
<dbReference type="GO" id="GO:0006281">
    <property type="term" value="P:DNA repair"/>
    <property type="evidence" value="ECO:0007669"/>
    <property type="project" value="TreeGrafter"/>
</dbReference>
<dbReference type="AlphaFoldDB" id="A0A9W7ZW21"/>
<feature type="domain" description="WDHD1/CFT4 second beta-propeller" evidence="7">
    <location>
        <begin position="486"/>
        <end position="810"/>
    </location>
</feature>
<dbReference type="InterPro" id="IPR001680">
    <property type="entry name" value="WD40_rpt"/>
</dbReference>
<dbReference type="GO" id="GO:0003682">
    <property type="term" value="F:chromatin binding"/>
    <property type="evidence" value="ECO:0007669"/>
    <property type="project" value="TreeGrafter"/>
</dbReference>
<evidence type="ECO:0000313" key="11">
    <source>
        <dbReference type="Proteomes" id="UP001150538"/>
    </source>
</evidence>
<dbReference type="InterPro" id="IPR022100">
    <property type="entry name" value="WDHD1/CFT4_beta-prop_2nd"/>
</dbReference>
<feature type="compositionally biased region" description="Acidic residues" evidence="6">
    <location>
        <begin position="942"/>
        <end position="956"/>
    </location>
</feature>
<feature type="compositionally biased region" description="Basic and acidic residues" evidence="6">
    <location>
        <begin position="425"/>
        <end position="437"/>
    </location>
</feature>
<evidence type="ECO:0000256" key="1">
    <source>
        <dbReference type="ARBA" id="ARBA00004123"/>
    </source>
</evidence>
<dbReference type="SUPFAM" id="SSF50978">
    <property type="entry name" value="WD40 repeat-like"/>
    <property type="match status" value="2"/>
</dbReference>
<feature type="domain" description="WDHD1 first WD40" evidence="9">
    <location>
        <begin position="114"/>
        <end position="364"/>
    </location>
</feature>
<dbReference type="PROSITE" id="PS50082">
    <property type="entry name" value="WD_REPEATS_2"/>
    <property type="match status" value="1"/>
</dbReference>
<accession>A0A9W7ZW21</accession>
<feature type="compositionally biased region" description="Acidic residues" evidence="6">
    <location>
        <begin position="442"/>
        <end position="453"/>
    </location>
</feature>
<dbReference type="Gene3D" id="2.130.10.10">
    <property type="entry name" value="YVTN repeat-like/Quinoprotein amine dehydrogenase"/>
    <property type="match status" value="3"/>
</dbReference>
<evidence type="ECO:0000259" key="7">
    <source>
        <dbReference type="Pfam" id="PF12341"/>
    </source>
</evidence>
<dbReference type="PANTHER" id="PTHR19932">
    <property type="entry name" value="WD REPEAT AND HMG-BOX DNA BINDING PROTEIN"/>
    <property type="match status" value="1"/>
</dbReference>
<feature type="compositionally biased region" description="Low complexity" evidence="6">
    <location>
        <begin position="400"/>
        <end position="412"/>
    </location>
</feature>
<evidence type="ECO:0000256" key="5">
    <source>
        <dbReference type="PROSITE-ProRule" id="PRU00221"/>
    </source>
</evidence>
<dbReference type="Pfam" id="PF12341">
    <property type="entry name" value="Mcl1_mid"/>
    <property type="match status" value="1"/>
</dbReference>
<proteinExistence type="predicted"/>
<dbReference type="Pfam" id="PF00400">
    <property type="entry name" value="WD40"/>
    <property type="match status" value="1"/>
</dbReference>
<dbReference type="PROSITE" id="PS50294">
    <property type="entry name" value="WD_REPEATS_REGION"/>
    <property type="match status" value="1"/>
</dbReference>
<dbReference type="Proteomes" id="UP001150538">
    <property type="component" value="Unassembled WGS sequence"/>
</dbReference>
<dbReference type="Pfam" id="PF20946">
    <property type="entry name" value="Ctf4_C"/>
    <property type="match status" value="1"/>
</dbReference>
<sequence length="971" mass="106226">MLSGTAAATHSTEPEEKFAHSEGYTTVKFSYDGTFFMTGGNDSLIRAFKSNKSERDQEAQTFEYHSDGVLCLDTAKNRILVSGGEDSTTYAFNLATTTTTNHGAAAGNSIGGDNSDSNSNISTIATLTPKGTLFRSTLSICDVSASPNGMQVAIASHEDTISIVSLIDIGMVMLKLPGDSKNNKPQGDGGHKSPINSVHFSSDSRYLASSSCDGTIKIWDMQMDSPCCVKTFEKLAPACQVGDEFQQFKIRWSPDGSVLAVPGRAHDIHLIKRGSWTISDSTSDSGGSLRDGGHSGTVTHLAWSPTGRYLSSVSSGDSGNRVIIWEYSKRSVLVDRQHSSQLCQVEWHPHSNTIAFSDAMGSVSVWDDVIPKGHLPPHVAAPVKYGSKAKSEDTKSSLVKNASGKSKSSNAADDLFNDEAVDDANSGRDTRDSEDTRMAIGDNDDVESQGEDVESLNNFVVDDDGEGAAYIEPIPQWTPPTHVKVKPFQPGATPLVHGRQYLALNLIGSVVTIRQENASHNIVEVDFYDKSAHRDTHFRDTDSFCMASLSNQGCLFASKPSSKTSKESSDDAKPSLLSYRAFSSWSTVSNWVVGLPFSEEIECIALSSRGAAAVTSLGYLRLFTIGGVQLHIESLPNRVLTCTAYDNLLFIILESTGSLAHQAMETKEREYEYILMSIDGSEKYSQGVCVVSKESTITWAHFTEEGHPVVCDSAGIVRVLHRRSPRMTSKQAGQIINSHDINGENNFNCSASWIPIIDIRELARSRAKNESLWPVAITGTQLMTILCKDGTKYPTYPKPILAEFSLQIPLLRLKSQVGKLEEHVLRSRILYEQLVFESERTGKEYQGGINVFGSDSSTIGSSTGSIDKDQLEQDKSVLRLIQLACKDDKMQRAMDLVHLLYNPNSISAAIKIAMFNKQSTLAERLVQYQELVYQRNQELYGNDEDADVMDGDEDNDGFGSNLDPKRKRTRL</sequence>
<name>A0A9W7ZW21_9FUNG</name>
<keyword evidence="2 5" id="KW-0853">WD repeat</keyword>
<dbReference type="GO" id="GO:0000278">
    <property type="term" value="P:mitotic cell cycle"/>
    <property type="evidence" value="ECO:0007669"/>
    <property type="project" value="TreeGrafter"/>
</dbReference>
<organism evidence="10 11">
    <name type="scientific">Mycoemilia scoparia</name>
    <dbReference type="NCBI Taxonomy" id="417184"/>
    <lineage>
        <taxon>Eukaryota</taxon>
        <taxon>Fungi</taxon>
        <taxon>Fungi incertae sedis</taxon>
        <taxon>Zoopagomycota</taxon>
        <taxon>Kickxellomycotina</taxon>
        <taxon>Kickxellomycetes</taxon>
        <taxon>Kickxellales</taxon>
        <taxon>Kickxellaceae</taxon>
        <taxon>Mycoemilia</taxon>
    </lineage>
</organism>
<feature type="region of interest" description="Disordered" evidence="6">
    <location>
        <begin position="384"/>
        <end position="453"/>
    </location>
</feature>
<dbReference type="EMBL" id="JANBPU010000163">
    <property type="protein sequence ID" value="KAJ1915098.1"/>
    <property type="molecule type" value="Genomic_DNA"/>
</dbReference>
<feature type="region of interest" description="Disordered" evidence="6">
    <location>
        <begin position="942"/>
        <end position="971"/>
    </location>
</feature>
<reference evidence="10" key="1">
    <citation type="submission" date="2022-07" db="EMBL/GenBank/DDBJ databases">
        <title>Phylogenomic reconstructions and comparative analyses of Kickxellomycotina fungi.</title>
        <authorList>
            <person name="Reynolds N.K."/>
            <person name="Stajich J.E."/>
            <person name="Barry K."/>
            <person name="Grigoriev I.V."/>
            <person name="Crous P."/>
            <person name="Smith M.E."/>
        </authorList>
    </citation>
    <scope>NUCLEOTIDE SEQUENCE</scope>
    <source>
        <strain evidence="10">NBRC 100468</strain>
    </source>
</reference>
<keyword evidence="4" id="KW-0539">Nucleus</keyword>
<dbReference type="OrthoDB" id="427368at2759"/>
<dbReference type="Pfam" id="PF24817">
    <property type="entry name" value="WD40_WDHD1_1st"/>
    <property type="match status" value="1"/>
</dbReference>
<dbReference type="InterPro" id="IPR057646">
    <property type="entry name" value="WD40_WDHD1_1st"/>
</dbReference>
<feature type="repeat" description="WD" evidence="5">
    <location>
        <begin position="188"/>
        <end position="222"/>
    </location>
</feature>
<dbReference type="InterPro" id="IPR019775">
    <property type="entry name" value="WD40_repeat_CS"/>
</dbReference>
<dbReference type="GO" id="GO:0043596">
    <property type="term" value="C:nuclear replication fork"/>
    <property type="evidence" value="ECO:0007669"/>
    <property type="project" value="TreeGrafter"/>
</dbReference>
<dbReference type="SMART" id="SM00320">
    <property type="entry name" value="WD40"/>
    <property type="match status" value="6"/>
</dbReference>
<evidence type="ECO:0000256" key="4">
    <source>
        <dbReference type="ARBA" id="ARBA00023242"/>
    </source>
</evidence>
<dbReference type="PANTHER" id="PTHR19932:SF10">
    <property type="entry name" value="WD REPEAT AND HMG-BOX DNA-BINDING PROTEIN 1"/>
    <property type="match status" value="1"/>
</dbReference>
<keyword evidence="11" id="KW-1185">Reference proteome</keyword>
<evidence type="ECO:0000313" key="10">
    <source>
        <dbReference type="EMBL" id="KAJ1915098.1"/>
    </source>
</evidence>
<evidence type="ECO:0000256" key="2">
    <source>
        <dbReference type="ARBA" id="ARBA00022574"/>
    </source>
</evidence>
<protein>
    <submittedName>
        <fullName evidence="10">DNA polymerase alpha accessory factor Mcl1</fullName>
    </submittedName>
</protein>
<dbReference type="GO" id="GO:0006261">
    <property type="term" value="P:DNA-templated DNA replication"/>
    <property type="evidence" value="ECO:0007669"/>
    <property type="project" value="TreeGrafter"/>
</dbReference>
<feature type="domain" description="WDHD1/CFT4 helical bundle" evidence="8">
    <location>
        <begin position="819"/>
        <end position="930"/>
    </location>
</feature>
<comment type="subcellular location">
    <subcellularLocation>
        <location evidence="1">Nucleus</location>
    </subcellularLocation>
</comment>
<evidence type="ECO:0000259" key="8">
    <source>
        <dbReference type="Pfam" id="PF20946"/>
    </source>
</evidence>
<dbReference type="PROSITE" id="PS00678">
    <property type="entry name" value="WD_REPEATS_1"/>
    <property type="match status" value="1"/>
</dbReference>
<evidence type="ECO:0000256" key="3">
    <source>
        <dbReference type="ARBA" id="ARBA00022737"/>
    </source>
</evidence>
<dbReference type="InterPro" id="IPR048591">
    <property type="entry name" value="WDHD1/CFT4_hel"/>
</dbReference>